<reference evidence="4" key="1">
    <citation type="journal article" date="2020" name="Cell">
        <title>Large-Scale Comparative Analyses of Tick Genomes Elucidate Their Genetic Diversity and Vector Capacities.</title>
        <authorList>
            <consortium name="Tick Genome and Microbiome Consortium (TIGMIC)"/>
            <person name="Jia N."/>
            <person name="Wang J."/>
            <person name="Shi W."/>
            <person name="Du L."/>
            <person name="Sun Y."/>
            <person name="Zhan W."/>
            <person name="Jiang J.F."/>
            <person name="Wang Q."/>
            <person name="Zhang B."/>
            <person name="Ji P."/>
            <person name="Bell-Sakyi L."/>
            <person name="Cui X.M."/>
            <person name="Yuan T.T."/>
            <person name="Jiang B.G."/>
            <person name="Yang W.F."/>
            <person name="Lam T.T."/>
            <person name="Chang Q.C."/>
            <person name="Ding S.J."/>
            <person name="Wang X.J."/>
            <person name="Zhu J.G."/>
            <person name="Ruan X.D."/>
            <person name="Zhao L."/>
            <person name="Wei J.T."/>
            <person name="Ye R.Z."/>
            <person name="Que T.C."/>
            <person name="Du C.H."/>
            <person name="Zhou Y.H."/>
            <person name="Cheng J.X."/>
            <person name="Dai P.F."/>
            <person name="Guo W.B."/>
            <person name="Han X.H."/>
            <person name="Huang E.J."/>
            <person name="Li L.F."/>
            <person name="Wei W."/>
            <person name="Gao Y.C."/>
            <person name="Liu J.Z."/>
            <person name="Shao H.Z."/>
            <person name="Wang X."/>
            <person name="Wang C.C."/>
            <person name="Yang T.C."/>
            <person name="Huo Q.B."/>
            <person name="Li W."/>
            <person name="Chen H.Y."/>
            <person name="Chen S.E."/>
            <person name="Zhou L.G."/>
            <person name="Ni X.B."/>
            <person name="Tian J.H."/>
            <person name="Sheng Y."/>
            <person name="Liu T."/>
            <person name="Pan Y.S."/>
            <person name="Xia L.Y."/>
            <person name="Li J."/>
            <person name="Zhao F."/>
            <person name="Cao W.C."/>
        </authorList>
    </citation>
    <scope>NUCLEOTIDE SEQUENCE</scope>
    <source>
        <strain evidence="4">Rsan-2018</strain>
    </source>
</reference>
<dbReference type="SMART" id="SM00839">
    <property type="entry name" value="ELFV_dehydrog"/>
    <property type="match status" value="1"/>
</dbReference>
<evidence type="ECO:0000313" key="4">
    <source>
        <dbReference type="EMBL" id="KAH7975331.1"/>
    </source>
</evidence>
<evidence type="ECO:0000259" key="3">
    <source>
        <dbReference type="SMART" id="SM00839"/>
    </source>
</evidence>
<dbReference type="PANTHER" id="PTHR42722:SF1">
    <property type="entry name" value="VALINE DEHYDROGENASE"/>
    <property type="match status" value="1"/>
</dbReference>
<dbReference type="SUPFAM" id="SSF53223">
    <property type="entry name" value="Aminoacid dehydrogenase-like, N-terminal domain"/>
    <property type="match status" value="1"/>
</dbReference>
<dbReference type="Gene3D" id="3.40.50.720">
    <property type="entry name" value="NAD(P)-binding Rossmann-like Domain"/>
    <property type="match status" value="1"/>
</dbReference>
<sequence length="472" mass="52431">MLRGPQLLRRLLRPPPPLPPRHQRGWCSGSTPTGNPAPASKGRGDLLSLRPSELVDYLRCRGIQRCYAVCDDGGTVRVSHPELQDLADWLNSGSEQQFRSHEAILMQLGLRTGCLMTAFLWRTDRGQACILCRLGGGKGIIPQPENRQHVQPEFRQALFFDYGDFLSSLNGCYVAGLDVGVNSQDMANVHVRTHWAVNVPGDMGGSANAAPLLARGVVCALEAMLEHSQMDSLRGKRICVQGAGSIGKFLALDSMQLLLADHGLAQLHVTDVHQKRCDDIADLLSPRLGSRLRVSRVPHGDLSLLAEPCDIFVPCAMSHVLTPDTIPSMEAKIVCGPVNEQRLSDSDCDLLNEHGVLYVPEYIFNRMVLVSSAYEMYGRMQNDPEMEKHFGRDWEHSIGSLVRYVLSESSERGCSTVAVTDELAERWSRKPHPLWPGRARALLGALLENGWHRGRDFWRQRHNFPNTHGYAG</sequence>
<dbReference type="PANTHER" id="PTHR42722">
    <property type="entry name" value="LEUCINE DEHYDROGENASE"/>
    <property type="match status" value="1"/>
</dbReference>
<reference evidence="4" key="2">
    <citation type="submission" date="2021-09" db="EMBL/GenBank/DDBJ databases">
        <authorList>
            <person name="Jia N."/>
            <person name="Wang J."/>
            <person name="Shi W."/>
            <person name="Du L."/>
            <person name="Sun Y."/>
            <person name="Zhan W."/>
            <person name="Jiang J."/>
            <person name="Wang Q."/>
            <person name="Zhang B."/>
            <person name="Ji P."/>
            <person name="Sakyi L.B."/>
            <person name="Cui X."/>
            <person name="Yuan T."/>
            <person name="Jiang B."/>
            <person name="Yang W."/>
            <person name="Lam T.T.-Y."/>
            <person name="Chang Q."/>
            <person name="Ding S."/>
            <person name="Wang X."/>
            <person name="Zhu J."/>
            <person name="Ruan X."/>
            <person name="Zhao L."/>
            <person name="Wei J."/>
            <person name="Que T."/>
            <person name="Du C."/>
            <person name="Cheng J."/>
            <person name="Dai P."/>
            <person name="Han X."/>
            <person name="Huang E."/>
            <person name="Gao Y."/>
            <person name="Liu J."/>
            <person name="Shao H."/>
            <person name="Ye R."/>
            <person name="Li L."/>
            <person name="Wei W."/>
            <person name="Wang X."/>
            <person name="Wang C."/>
            <person name="Huo Q."/>
            <person name="Li W."/>
            <person name="Guo W."/>
            <person name="Chen H."/>
            <person name="Chen S."/>
            <person name="Zhou L."/>
            <person name="Zhou L."/>
            <person name="Ni X."/>
            <person name="Tian J."/>
            <person name="Zhou Y."/>
            <person name="Sheng Y."/>
            <person name="Liu T."/>
            <person name="Pan Y."/>
            <person name="Xia L."/>
            <person name="Li J."/>
            <person name="Zhao F."/>
            <person name="Cao W."/>
        </authorList>
    </citation>
    <scope>NUCLEOTIDE SEQUENCE</scope>
    <source>
        <strain evidence="4">Rsan-2018</strain>
        <tissue evidence="4">Larvae</tissue>
    </source>
</reference>
<dbReference type="InterPro" id="IPR046346">
    <property type="entry name" value="Aminoacid_DH-like_N_sf"/>
</dbReference>
<dbReference type="VEuPathDB" id="VectorBase:RSAN_054621"/>
<dbReference type="InterPro" id="IPR036291">
    <property type="entry name" value="NAD(P)-bd_dom_sf"/>
</dbReference>
<name>A0A9D4QBQ5_RHISA</name>
<dbReference type="InterPro" id="IPR006096">
    <property type="entry name" value="Glu/Leu/Phe/Val/Trp_DH_C"/>
</dbReference>
<dbReference type="GO" id="GO:0016639">
    <property type="term" value="F:oxidoreductase activity, acting on the CH-NH2 group of donors, NAD or NADP as acceptor"/>
    <property type="evidence" value="ECO:0007669"/>
    <property type="project" value="InterPro"/>
</dbReference>
<gene>
    <name evidence="4" type="ORF">HPB52_000592</name>
</gene>
<feature type="region of interest" description="Disordered" evidence="2">
    <location>
        <begin position="1"/>
        <end position="45"/>
    </location>
</feature>
<dbReference type="Gene3D" id="3.40.50.10860">
    <property type="entry name" value="Leucine Dehydrogenase, chain A, domain 1"/>
    <property type="match status" value="1"/>
</dbReference>
<feature type="domain" description="Glutamate/phenylalanine/leucine/valine/L-tryptophan dehydrogenase C-terminal" evidence="3">
    <location>
        <begin position="209"/>
        <end position="430"/>
    </location>
</feature>
<comment type="similarity">
    <text evidence="1">Belongs to the Glu/Leu/Phe/Val dehydrogenases family.</text>
</comment>
<organism evidence="4 5">
    <name type="scientific">Rhipicephalus sanguineus</name>
    <name type="common">Brown dog tick</name>
    <name type="synonym">Ixodes sanguineus</name>
    <dbReference type="NCBI Taxonomy" id="34632"/>
    <lineage>
        <taxon>Eukaryota</taxon>
        <taxon>Metazoa</taxon>
        <taxon>Ecdysozoa</taxon>
        <taxon>Arthropoda</taxon>
        <taxon>Chelicerata</taxon>
        <taxon>Arachnida</taxon>
        <taxon>Acari</taxon>
        <taxon>Parasitiformes</taxon>
        <taxon>Ixodida</taxon>
        <taxon>Ixodoidea</taxon>
        <taxon>Ixodidae</taxon>
        <taxon>Rhipicephalinae</taxon>
        <taxon>Rhipicephalus</taxon>
        <taxon>Rhipicephalus</taxon>
    </lineage>
</organism>
<protein>
    <recommendedName>
        <fullName evidence="3">Glutamate/phenylalanine/leucine/valine/L-tryptophan dehydrogenase C-terminal domain-containing protein</fullName>
    </recommendedName>
</protein>
<proteinExistence type="inferred from homology"/>
<evidence type="ECO:0000256" key="1">
    <source>
        <dbReference type="ARBA" id="ARBA00006382"/>
    </source>
</evidence>
<evidence type="ECO:0000256" key="2">
    <source>
        <dbReference type="SAM" id="MobiDB-lite"/>
    </source>
</evidence>
<dbReference type="AlphaFoldDB" id="A0A9D4QBQ5"/>
<dbReference type="GO" id="GO:0006520">
    <property type="term" value="P:amino acid metabolic process"/>
    <property type="evidence" value="ECO:0007669"/>
    <property type="project" value="InterPro"/>
</dbReference>
<dbReference type="Proteomes" id="UP000821837">
    <property type="component" value="Chromosome 10"/>
</dbReference>
<dbReference type="Pfam" id="PF00208">
    <property type="entry name" value="ELFV_dehydrog"/>
    <property type="match status" value="1"/>
</dbReference>
<dbReference type="InterPro" id="IPR016211">
    <property type="entry name" value="Glu/Phe/Leu/Val/Trp_DH_bac/arc"/>
</dbReference>
<evidence type="ECO:0000313" key="5">
    <source>
        <dbReference type="Proteomes" id="UP000821837"/>
    </source>
</evidence>
<keyword evidence="5" id="KW-1185">Reference proteome</keyword>
<comment type="caution">
    <text evidence="4">The sequence shown here is derived from an EMBL/GenBank/DDBJ whole genome shotgun (WGS) entry which is preliminary data.</text>
</comment>
<dbReference type="EMBL" id="JABSTV010001246">
    <property type="protein sequence ID" value="KAH7975331.1"/>
    <property type="molecule type" value="Genomic_DNA"/>
</dbReference>
<accession>A0A9D4QBQ5</accession>
<dbReference type="SUPFAM" id="SSF51735">
    <property type="entry name" value="NAD(P)-binding Rossmann-fold domains"/>
    <property type="match status" value="1"/>
</dbReference>